<keyword evidence="2" id="KW-1185">Reference proteome</keyword>
<name>A0A1X7JE75_9FLAO</name>
<proteinExistence type="predicted"/>
<accession>A0A1X7JE75</accession>
<dbReference type="RefSeq" id="WP_085498057.1">
    <property type="nucleotide sequence ID" value="NZ_FXAO01000003.1"/>
</dbReference>
<dbReference type="EMBL" id="FXAO01000003">
    <property type="protein sequence ID" value="SMG26149.1"/>
    <property type="molecule type" value="Genomic_DNA"/>
</dbReference>
<dbReference type="Gene3D" id="3.10.450.50">
    <property type="match status" value="2"/>
</dbReference>
<dbReference type="OrthoDB" id="793359at2"/>
<dbReference type="STRING" id="188872.SAMN03080602_01713"/>
<evidence type="ECO:0000313" key="1">
    <source>
        <dbReference type="EMBL" id="SMG26149.1"/>
    </source>
</evidence>
<reference evidence="2" key="1">
    <citation type="submission" date="2017-04" db="EMBL/GenBank/DDBJ databases">
        <authorList>
            <person name="Varghese N."/>
            <person name="Submissions S."/>
        </authorList>
    </citation>
    <scope>NUCLEOTIDE SEQUENCE [LARGE SCALE GENOMIC DNA]</scope>
    <source>
        <strain evidence="2">DSM 19835</strain>
    </source>
</reference>
<protein>
    <recommendedName>
        <fullName evidence="3">SnoaL-like domain-containing protein</fullName>
    </recommendedName>
</protein>
<dbReference type="AlphaFoldDB" id="A0A1X7JE75"/>
<sequence>MKKSIITALLLVVALGYSQKKKNGTIFLEHPAIEVVNEMMAAFVAGDQEKVGTYLADDFKAYNGFSTDKDDKGTTKEEFLGQVKFWNENVSYLSMEPTKGAYPDALEYKESGVWVQTWDHLKGMHNATGVKLDMPYHRLYKLNKENKISTLISYFDNEVIWEVRRSFGDRQNGIIYNHHDNINTVRKLMYAFEFNDLDAFYSYFAEDAKFYSLELPDGESLNLDEVKERNKKLLETYSFDSIDETGYPDYMEYDMQDAKVVQSWWKFRLTRKSDGKKFILPAFYLHDFNDEGKIMRSIAYVSTKILDAK</sequence>
<gene>
    <name evidence="1" type="ORF">SAMN03080602_01713</name>
</gene>
<evidence type="ECO:0008006" key="3">
    <source>
        <dbReference type="Google" id="ProtNLM"/>
    </source>
</evidence>
<dbReference type="Proteomes" id="UP000193420">
    <property type="component" value="Unassembled WGS sequence"/>
</dbReference>
<dbReference type="SUPFAM" id="SSF54427">
    <property type="entry name" value="NTF2-like"/>
    <property type="match status" value="2"/>
</dbReference>
<dbReference type="InterPro" id="IPR032710">
    <property type="entry name" value="NTF2-like_dom_sf"/>
</dbReference>
<organism evidence="1 2">
    <name type="scientific">Arenibacter troitsensis</name>
    <dbReference type="NCBI Taxonomy" id="188872"/>
    <lineage>
        <taxon>Bacteria</taxon>
        <taxon>Pseudomonadati</taxon>
        <taxon>Bacteroidota</taxon>
        <taxon>Flavobacteriia</taxon>
        <taxon>Flavobacteriales</taxon>
        <taxon>Flavobacteriaceae</taxon>
        <taxon>Arenibacter</taxon>
    </lineage>
</organism>
<evidence type="ECO:0000313" key="2">
    <source>
        <dbReference type="Proteomes" id="UP000193420"/>
    </source>
</evidence>